<dbReference type="PROSITE" id="PS50885">
    <property type="entry name" value="HAMP"/>
    <property type="match status" value="1"/>
</dbReference>
<dbReference type="PATRIC" id="fig|1121318.3.peg.2703"/>
<feature type="transmembrane region" description="Helical" evidence="10">
    <location>
        <begin position="7"/>
        <end position="30"/>
    </location>
</feature>
<evidence type="ECO:0000256" key="8">
    <source>
        <dbReference type="ARBA" id="ARBA00029447"/>
    </source>
</evidence>
<evidence type="ECO:0000259" key="12">
    <source>
        <dbReference type="PROSITE" id="PS50885"/>
    </source>
</evidence>
<keyword evidence="7 9" id="KW-0807">Transducer</keyword>
<dbReference type="InterPro" id="IPR033479">
    <property type="entry name" value="dCache_1"/>
</dbReference>
<evidence type="ECO:0000256" key="9">
    <source>
        <dbReference type="PROSITE-ProRule" id="PRU00284"/>
    </source>
</evidence>
<dbReference type="Gene3D" id="1.10.287.950">
    <property type="entry name" value="Methyl-accepting chemotaxis protein"/>
    <property type="match status" value="1"/>
</dbReference>
<dbReference type="CDD" id="cd12914">
    <property type="entry name" value="PDC1_DGC_like"/>
    <property type="match status" value="1"/>
</dbReference>
<dbReference type="Gene3D" id="1.10.8.500">
    <property type="entry name" value="HAMP domain in histidine kinase"/>
    <property type="match status" value="1"/>
</dbReference>
<comment type="caution">
    <text evidence="13">The sequence shown here is derived from an EMBL/GenBank/DDBJ whole genome shotgun (WGS) entry which is preliminary data.</text>
</comment>
<reference evidence="14" key="1">
    <citation type="submission" date="2015-08" db="EMBL/GenBank/DDBJ databases">
        <title>Genome sequence of the strict anaerobe Clostridium homopropionicum LuHBu1 (DSM 5847T).</title>
        <authorList>
            <person name="Poehlein A."/>
            <person name="Beck M."/>
            <person name="Schiel-Bengelsdorf B."/>
            <person name="Bengelsdorf F.R."/>
            <person name="Daniel R."/>
            <person name="Duerre P."/>
        </authorList>
    </citation>
    <scope>NUCLEOTIDE SEQUENCE [LARGE SCALE GENOMIC DNA]</scope>
    <source>
        <strain evidence="14">DSM 5847</strain>
    </source>
</reference>
<evidence type="ECO:0000256" key="1">
    <source>
        <dbReference type="ARBA" id="ARBA00004651"/>
    </source>
</evidence>
<dbReference type="STRING" id="36844.SAMN04488501_10964"/>
<dbReference type="Pfam" id="PF00672">
    <property type="entry name" value="HAMP"/>
    <property type="match status" value="1"/>
</dbReference>
<keyword evidence="14" id="KW-1185">Reference proteome</keyword>
<feature type="domain" description="Methyl-accepting transducer" evidence="11">
    <location>
        <begin position="388"/>
        <end position="645"/>
    </location>
</feature>
<evidence type="ECO:0000256" key="4">
    <source>
        <dbReference type="ARBA" id="ARBA00022692"/>
    </source>
</evidence>
<dbReference type="SUPFAM" id="SSF58104">
    <property type="entry name" value="Methyl-accepting chemotaxis protein (MCP) signaling domain"/>
    <property type="match status" value="1"/>
</dbReference>
<keyword evidence="5 10" id="KW-1133">Transmembrane helix</keyword>
<keyword evidence="2" id="KW-1003">Cell membrane</keyword>
<gene>
    <name evidence="13" type="primary">mcpA_2</name>
    <name evidence="13" type="ORF">CLHOM_26900</name>
</gene>
<dbReference type="InterPro" id="IPR003660">
    <property type="entry name" value="HAMP_dom"/>
</dbReference>
<dbReference type="Pfam" id="PF00015">
    <property type="entry name" value="MCPsignal"/>
    <property type="match status" value="1"/>
</dbReference>
<dbReference type="PROSITE" id="PS50111">
    <property type="entry name" value="CHEMOTAXIS_TRANSDUC_2"/>
    <property type="match status" value="1"/>
</dbReference>
<accession>A0A0L6Z7K6</accession>
<keyword evidence="6 10" id="KW-0472">Membrane</keyword>
<evidence type="ECO:0000256" key="5">
    <source>
        <dbReference type="ARBA" id="ARBA00022989"/>
    </source>
</evidence>
<sequence length="674" mass="73511">MTIRKKLPIMISALVIITLAITSLLSYMIASRTINGQNRQALLNVSSQESQTIYALIIGEKSQSELLASSSQIIDVSKVRQNDPTEGFFTKGYAESIKANNFLKDRFGKIELHEHLFVADSNGIIFADSNPKTLKINIKERDYFKKAMLGQTTISNTIISKVDGRAIITFASPVKDETGKVISVMVNSVYVDLFTKHLDKIKIGKTGYAYLVDSTGMVLAHPVKENITKPTQSSVILAVIEKIKRNEKVESAVEEYLYNGESKVQSYAVVPDVNWVLSTTRNTSDMNEAVSAMLKTSTIIFLVAIFASISLGAIISRSITKPIVKIVSLMEEAANGDLTIHCDVKSKDELGKLANSFNSMAEKIRELVKKIEDSIGTVSSTADTLVETSESYTLSIDEVAKTVQQIAQGSSHQSENVETVVDKMTMVGNEIEKLNEFSEKMKLNADDILKINANSKNIVKTLFDKTDENDKEVEKVSQIMDQLKTSSSNIGAIIEAISNIAEQTNLLALNAAIEAARAGEAGKGFAVVAEEVRKLAEQSADSAKQIEGIVMDIQDKTNDAVNIVSNVKKAVKEQTESVNETGETFENISKNIVNIASMIENMTTSLGNMNNDKETVINDIQSVSAVSEETAASSEEVSAATEEQAASMQELAASIGKLNTMVQELYDAIKVFKV</sequence>
<dbReference type="GO" id="GO:0007165">
    <property type="term" value="P:signal transduction"/>
    <property type="evidence" value="ECO:0007669"/>
    <property type="project" value="UniProtKB-KW"/>
</dbReference>
<evidence type="ECO:0000256" key="6">
    <source>
        <dbReference type="ARBA" id="ARBA00023136"/>
    </source>
</evidence>
<evidence type="ECO:0000313" key="14">
    <source>
        <dbReference type="Proteomes" id="UP000037043"/>
    </source>
</evidence>
<dbReference type="SUPFAM" id="SSF103190">
    <property type="entry name" value="Sensory domain-like"/>
    <property type="match status" value="1"/>
</dbReference>
<keyword evidence="4 10" id="KW-0812">Transmembrane</keyword>
<dbReference type="GO" id="GO:0006935">
    <property type="term" value="P:chemotaxis"/>
    <property type="evidence" value="ECO:0007669"/>
    <property type="project" value="UniProtKB-KW"/>
</dbReference>
<dbReference type="Gene3D" id="3.30.450.20">
    <property type="entry name" value="PAS domain"/>
    <property type="match status" value="2"/>
</dbReference>
<dbReference type="PANTHER" id="PTHR32089">
    <property type="entry name" value="METHYL-ACCEPTING CHEMOTAXIS PROTEIN MCPB"/>
    <property type="match status" value="1"/>
</dbReference>
<dbReference type="InterPro" id="IPR029151">
    <property type="entry name" value="Sensor-like_sf"/>
</dbReference>
<dbReference type="EMBL" id="LHUR01000031">
    <property type="protein sequence ID" value="KOA18950.1"/>
    <property type="molecule type" value="Genomic_DNA"/>
</dbReference>
<dbReference type="SMART" id="SM00283">
    <property type="entry name" value="MA"/>
    <property type="match status" value="1"/>
</dbReference>
<evidence type="ECO:0000259" key="11">
    <source>
        <dbReference type="PROSITE" id="PS50111"/>
    </source>
</evidence>
<dbReference type="PANTHER" id="PTHR32089:SF114">
    <property type="entry name" value="METHYL-ACCEPTING CHEMOTAXIS PROTEIN MCPB"/>
    <property type="match status" value="1"/>
</dbReference>
<evidence type="ECO:0000256" key="10">
    <source>
        <dbReference type="SAM" id="Phobius"/>
    </source>
</evidence>
<evidence type="ECO:0000313" key="13">
    <source>
        <dbReference type="EMBL" id="KOA18950.1"/>
    </source>
</evidence>
<evidence type="ECO:0000256" key="7">
    <source>
        <dbReference type="ARBA" id="ARBA00023224"/>
    </source>
</evidence>
<proteinExistence type="inferred from homology"/>
<evidence type="ECO:0000256" key="2">
    <source>
        <dbReference type="ARBA" id="ARBA00022475"/>
    </source>
</evidence>
<comment type="similarity">
    <text evidence="8">Belongs to the methyl-accepting chemotaxis (MCP) protein family.</text>
</comment>
<dbReference type="CDD" id="cd12912">
    <property type="entry name" value="PDC2_MCP_like"/>
    <property type="match status" value="1"/>
</dbReference>
<feature type="domain" description="HAMP" evidence="12">
    <location>
        <begin position="317"/>
        <end position="369"/>
    </location>
</feature>
<dbReference type="SMART" id="SM00304">
    <property type="entry name" value="HAMP"/>
    <property type="match status" value="1"/>
</dbReference>
<dbReference type="Pfam" id="PF02743">
    <property type="entry name" value="dCache_1"/>
    <property type="match status" value="1"/>
</dbReference>
<dbReference type="CDD" id="cd11386">
    <property type="entry name" value="MCP_signal"/>
    <property type="match status" value="1"/>
</dbReference>
<protein>
    <submittedName>
        <fullName evidence="13">Methyl-accepting chemotaxis protein McpA</fullName>
    </submittedName>
</protein>
<dbReference type="GO" id="GO:0005886">
    <property type="term" value="C:plasma membrane"/>
    <property type="evidence" value="ECO:0007669"/>
    <property type="project" value="UniProtKB-SubCell"/>
</dbReference>
<dbReference type="Proteomes" id="UP000037043">
    <property type="component" value="Unassembled WGS sequence"/>
</dbReference>
<dbReference type="AlphaFoldDB" id="A0A0L6Z7K6"/>
<evidence type="ECO:0000256" key="3">
    <source>
        <dbReference type="ARBA" id="ARBA00022500"/>
    </source>
</evidence>
<comment type="subcellular location">
    <subcellularLocation>
        <location evidence="1">Cell membrane</location>
        <topology evidence="1">Multi-pass membrane protein</topology>
    </subcellularLocation>
</comment>
<dbReference type="InterPro" id="IPR004089">
    <property type="entry name" value="MCPsignal_dom"/>
</dbReference>
<keyword evidence="3" id="KW-0145">Chemotaxis</keyword>
<dbReference type="RefSeq" id="WP_052222173.1">
    <property type="nucleotide sequence ID" value="NZ_LHUR01000031.1"/>
</dbReference>
<name>A0A0L6Z7K6_9CLOT</name>
<organism evidence="13 14">
    <name type="scientific">Clostridium homopropionicum DSM 5847</name>
    <dbReference type="NCBI Taxonomy" id="1121318"/>
    <lineage>
        <taxon>Bacteria</taxon>
        <taxon>Bacillati</taxon>
        <taxon>Bacillota</taxon>
        <taxon>Clostridia</taxon>
        <taxon>Eubacteriales</taxon>
        <taxon>Clostridiaceae</taxon>
        <taxon>Clostridium</taxon>
    </lineage>
</organism>
<dbReference type="CDD" id="cd06225">
    <property type="entry name" value="HAMP"/>
    <property type="match status" value="1"/>
</dbReference>